<keyword evidence="3" id="KW-1185">Reference proteome</keyword>
<evidence type="ECO:0000256" key="1">
    <source>
        <dbReference type="SAM" id="SignalP"/>
    </source>
</evidence>
<feature type="chain" id="PRO_5022077932" evidence="1">
    <location>
        <begin position="24"/>
        <end position="138"/>
    </location>
</feature>
<sequence>MKKLMCMLILALVVTSMVMPVSAVEKVDYAEKNEVKAERDLSNNIISRGLFDDYNVYSGGEWIVNNQNIGVGAKGWTNIVNKSDGSYRYHYTKVVVYADSAENIAYPTSKVWGEGVIEATTGDLGNGAMHHYRIFYGW</sequence>
<feature type="signal peptide" evidence="1">
    <location>
        <begin position="1"/>
        <end position="23"/>
    </location>
</feature>
<comment type="caution">
    <text evidence="2">The sequence shown here is derived from an EMBL/GenBank/DDBJ whole genome shotgun (WGS) entry which is preliminary data.</text>
</comment>
<protein>
    <submittedName>
        <fullName evidence="2">Uncharacterized protein</fullName>
    </submittedName>
</protein>
<gene>
    <name evidence="2" type="ORF">LY60_00055</name>
</gene>
<dbReference type="Proteomes" id="UP000315343">
    <property type="component" value="Unassembled WGS sequence"/>
</dbReference>
<dbReference type="AlphaFoldDB" id="A0A562JK36"/>
<proteinExistence type="predicted"/>
<accession>A0A562JK36</accession>
<name>A0A562JK36_9FIRM</name>
<reference evidence="2 3" key="1">
    <citation type="submission" date="2019-07" db="EMBL/GenBank/DDBJ databases">
        <title>Genomic Encyclopedia of Type Strains, Phase I: the one thousand microbial genomes (KMG-I) project.</title>
        <authorList>
            <person name="Kyrpides N."/>
        </authorList>
    </citation>
    <scope>NUCLEOTIDE SEQUENCE [LARGE SCALE GENOMIC DNA]</scope>
    <source>
        <strain evidence="2 3">DSM 13558</strain>
    </source>
</reference>
<evidence type="ECO:0000313" key="3">
    <source>
        <dbReference type="Proteomes" id="UP000315343"/>
    </source>
</evidence>
<keyword evidence="1" id="KW-0732">Signal</keyword>
<evidence type="ECO:0000313" key="2">
    <source>
        <dbReference type="EMBL" id="TWH83448.1"/>
    </source>
</evidence>
<organism evidence="2 3">
    <name type="scientific">Sedimentibacter saalensis</name>
    <dbReference type="NCBI Taxonomy" id="130788"/>
    <lineage>
        <taxon>Bacteria</taxon>
        <taxon>Bacillati</taxon>
        <taxon>Bacillota</taxon>
        <taxon>Tissierellia</taxon>
        <taxon>Sedimentibacter</taxon>
    </lineage>
</organism>
<dbReference type="EMBL" id="VLKH01000001">
    <property type="protein sequence ID" value="TWH83448.1"/>
    <property type="molecule type" value="Genomic_DNA"/>
</dbReference>
<dbReference type="RefSeq" id="WP_145078372.1">
    <property type="nucleotide sequence ID" value="NZ_VLKH01000001.1"/>
</dbReference>